<dbReference type="CDD" id="cd18578">
    <property type="entry name" value="ABC_6TM_Pgp_ABCB1_D2_like"/>
    <property type="match status" value="1"/>
</dbReference>
<dbReference type="PROSITE" id="PS50893">
    <property type="entry name" value="ABC_TRANSPORTER_2"/>
    <property type="match status" value="1"/>
</dbReference>
<feature type="domain" description="ABC transporter" evidence="8">
    <location>
        <begin position="440"/>
        <end position="704"/>
    </location>
</feature>
<dbReference type="Pfam" id="PF00005">
    <property type="entry name" value="ABC_tran"/>
    <property type="match status" value="1"/>
</dbReference>
<dbReference type="CDD" id="cd03249">
    <property type="entry name" value="ABC_MTABC3_MDL1_MDL2"/>
    <property type="match status" value="1"/>
</dbReference>
<evidence type="ECO:0000256" key="2">
    <source>
        <dbReference type="ARBA" id="ARBA00022692"/>
    </source>
</evidence>
<keyword evidence="3" id="KW-0547">Nucleotide-binding</keyword>
<dbReference type="PANTHER" id="PTHR43394:SF18">
    <property type="entry name" value="ABC TRANSPORTER B FAMILY MEMBER 11-LIKE"/>
    <property type="match status" value="1"/>
</dbReference>
<evidence type="ECO:0000259" key="8">
    <source>
        <dbReference type="PROSITE" id="PS50893"/>
    </source>
</evidence>
<dbReference type="InterPro" id="IPR017871">
    <property type="entry name" value="ABC_transporter-like_CS"/>
</dbReference>
<keyword evidence="6 7" id="KW-0472">Membrane</keyword>
<comment type="caution">
    <text evidence="10">The sequence shown here is derived from an EMBL/GenBank/DDBJ whole genome shotgun (WGS) entry which is preliminary data.</text>
</comment>
<reference evidence="10 11" key="1">
    <citation type="submission" date="2023-04" db="EMBL/GenBank/DDBJ databases">
        <title>Genome of Basidiobolus ranarum AG-B5.</title>
        <authorList>
            <person name="Stajich J.E."/>
            <person name="Carter-House D."/>
            <person name="Gryganskyi A."/>
        </authorList>
    </citation>
    <scope>NUCLEOTIDE SEQUENCE [LARGE SCALE GENOMIC DNA]</scope>
    <source>
        <strain evidence="10 11">AG-B5</strain>
    </source>
</reference>
<evidence type="ECO:0000259" key="9">
    <source>
        <dbReference type="PROSITE" id="PS50929"/>
    </source>
</evidence>
<sequence>MQHGVMVESGTHTDLIAQNGVYAGLVKAQELKILEEQMNKKNEENIEFVEDNAGGDGAAMGDTQVDPISKLASRVSQLSHNSNTSKIVNAQEDKNESYSFWSVMKLNGPELHLLLIGTLGSAIDGVIMPIFSIIFTKILVTFELINDNPEKFKKDSNFWSLMFVVLGIVSFASSFAKIAVFSIAGERLTRRLRNLSFTAYLRQEVAFFDDEKNGTGILTSKLSTEAQMVQELTGKLAGTILQAFFGLAAGMIIAFTSGWKLAFVVLACVPVIVIASVLQMKSLTGFSGKTKIAYEKAAQIASESVENMRTVASLAREDTFKTMFEERNLPAHQTAVRGAALSSVGTGFSNGVVYLVYALAFWYGSRLIISGEYDFSQMSQVLFSIMFAAVSVGQASSFTGNISKAKVAANDILELLARKPNIDSSLDTGASSPSDFSGKVDINHAYFSYPSRSKIPILQGFDLSVVAGKSVALVGSSGSGKSTIVALIQRFYDVTQVRRQRDMSNGVYKANSVNVEDIDVRDWNIGELRSHMATVGQEPVLFGCSIGENIAYGIINNLQTREDGSLEISKELQTRIEVAAKSANIHDFIVSLPDGYNTSVGQKGTQLSGGQKQRVAIARAIIRNPKLLLLDEATSALDSESEQVVQAALDTAAEGRTTITIAHRLSTIQNADLIAVVKKGAVIELGTHNELVAKRGFYHMLVSKQNLEDVN</sequence>
<gene>
    <name evidence="10" type="ORF">K7432_002114</name>
</gene>
<dbReference type="InterPro" id="IPR039421">
    <property type="entry name" value="Type_1_exporter"/>
</dbReference>
<feature type="domain" description="ABC transmembrane type-1" evidence="9">
    <location>
        <begin position="115"/>
        <end position="404"/>
    </location>
</feature>
<dbReference type="PROSITE" id="PS50929">
    <property type="entry name" value="ABC_TM1F"/>
    <property type="match status" value="1"/>
</dbReference>
<evidence type="ECO:0000256" key="1">
    <source>
        <dbReference type="ARBA" id="ARBA00004141"/>
    </source>
</evidence>
<evidence type="ECO:0000256" key="4">
    <source>
        <dbReference type="ARBA" id="ARBA00022840"/>
    </source>
</evidence>
<evidence type="ECO:0000313" key="10">
    <source>
        <dbReference type="EMBL" id="KAK9723267.1"/>
    </source>
</evidence>
<dbReference type="Pfam" id="PF00664">
    <property type="entry name" value="ABC_membrane"/>
    <property type="match status" value="1"/>
</dbReference>
<dbReference type="PANTHER" id="PTHR43394">
    <property type="entry name" value="ATP-DEPENDENT PERMEASE MDL1, MITOCHONDRIAL"/>
    <property type="match status" value="1"/>
</dbReference>
<feature type="transmembrane region" description="Helical" evidence="7">
    <location>
        <begin position="351"/>
        <end position="369"/>
    </location>
</feature>
<dbReference type="EMBL" id="JASJQH010006929">
    <property type="protein sequence ID" value="KAK9723267.1"/>
    <property type="molecule type" value="Genomic_DNA"/>
</dbReference>
<evidence type="ECO:0000256" key="7">
    <source>
        <dbReference type="SAM" id="Phobius"/>
    </source>
</evidence>
<dbReference type="SMART" id="SM00382">
    <property type="entry name" value="AAA"/>
    <property type="match status" value="1"/>
</dbReference>
<keyword evidence="4" id="KW-0067">ATP-binding</keyword>
<dbReference type="InterPro" id="IPR011527">
    <property type="entry name" value="ABC1_TM_dom"/>
</dbReference>
<organism evidence="10 11">
    <name type="scientific">Basidiobolus ranarum</name>
    <dbReference type="NCBI Taxonomy" id="34480"/>
    <lineage>
        <taxon>Eukaryota</taxon>
        <taxon>Fungi</taxon>
        <taxon>Fungi incertae sedis</taxon>
        <taxon>Zoopagomycota</taxon>
        <taxon>Entomophthoromycotina</taxon>
        <taxon>Basidiobolomycetes</taxon>
        <taxon>Basidiobolales</taxon>
        <taxon>Basidiobolaceae</taxon>
        <taxon>Basidiobolus</taxon>
    </lineage>
</organism>
<dbReference type="SUPFAM" id="SSF90123">
    <property type="entry name" value="ABC transporter transmembrane region"/>
    <property type="match status" value="1"/>
</dbReference>
<proteinExistence type="predicted"/>
<keyword evidence="5 7" id="KW-1133">Transmembrane helix</keyword>
<keyword evidence="2 7" id="KW-0812">Transmembrane</keyword>
<dbReference type="PROSITE" id="PS00211">
    <property type="entry name" value="ABC_TRANSPORTER_1"/>
    <property type="match status" value="1"/>
</dbReference>
<dbReference type="Gene3D" id="1.20.1560.10">
    <property type="entry name" value="ABC transporter type 1, transmembrane domain"/>
    <property type="match status" value="1"/>
</dbReference>
<evidence type="ECO:0000256" key="6">
    <source>
        <dbReference type="ARBA" id="ARBA00023136"/>
    </source>
</evidence>
<dbReference type="Gene3D" id="3.40.50.300">
    <property type="entry name" value="P-loop containing nucleotide triphosphate hydrolases"/>
    <property type="match status" value="1"/>
</dbReference>
<evidence type="ECO:0000256" key="3">
    <source>
        <dbReference type="ARBA" id="ARBA00022741"/>
    </source>
</evidence>
<feature type="transmembrane region" description="Helical" evidence="7">
    <location>
        <begin position="236"/>
        <end position="255"/>
    </location>
</feature>
<feature type="transmembrane region" description="Helical" evidence="7">
    <location>
        <begin position="158"/>
        <end position="184"/>
    </location>
</feature>
<dbReference type="InterPro" id="IPR027417">
    <property type="entry name" value="P-loop_NTPase"/>
</dbReference>
<dbReference type="SUPFAM" id="SSF52540">
    <property type="entry name" value="P-loop containing nucleoside triphosphate hydrolases"/>
    <property type="match status" value="1"/>
</dbReference>
<accession>A0ABR2W8L6</accession>
<protein>
    <submittedName>
        <fullName evidence="10">Uncharacterized protein</fullName>
    </submittedName>
</protein>
<comment type="subcellular location">
    <subcellularLocation>
        <location evidence="1">Membrane</location>
        <topology evidence="1">Multi-pass membrane protein</topology>
    </subcellularLocation>
</comment>
<dbReference type="InterPro" id="IPR036640">
    <property type="entry name" value="ABC1_TM_sf"/>
</dbReference>
<name>A0ABR2W8L6_9FUNG</name>
<evidence type="ECO:0000313" key="11">
    <source>
        <dbReference type="Proteomes" id="UP001479436"/>
    </source>
</evidence>
<evidence type="ECO:0000256" key="5">
    <source>
        <dbReference type="ARBA" id="ARBA00022989"/>
    </source>
</evidence>
<dbReference type="InterPro" id="IPR003439">
    <property type="entry name" value="ABC_transporter-like_ATP-bd"/>
</dbReference>
<dbReference type="Proteomes" id="UP001479436">
    <property type="component" value="Unassembled WGS sequence"/>
</dbReference>
<feature type="transmembrane region" description="Helical" evidence="7">
    <location>
        <begin position="261"/>
        <end position="280"/>
    </location>
</feature>
<feature type="transmembrane region" description="Helical" evidence="7">
    <location>
        <begin position="113"/>
        <end position="138"/>
    </location>
</feature>
<dbReference type="InterPro" id="IPR003593">
    <property type="entry name" value="AAA+_ATPase"/>
</dbReference>
<keyword evidence="11" id="KW-1185">Reference proteome</keyword>